<accession>A0AAN4Z9K8</accession>
<feature type="transmembrane region" description="Helical" evidence="10">
    <location>
        <begin position="422"/>
        <end position="444"/>
    </location>
</feature>
<keyword evidence="12" id="KW-1185">Reference proteome</keyword>
<dbReference type="PANTHER" id="PTHR12413">
    <property type="entry name" value="DOLICHYL GLYCOSYLTRANSFERASE"/>
    <property type="match status" value="1"/>
</dbReference>
<evidence type="ECO:0000256" key="7">
    <source>
        <dbReference type="ARBA" id="ARBA00022824"/>
    </source>
</evidence>
<evidence type="ECO:0000256" key="2">
    <source>
        <dbReference type="ARBA" id="ARBA00004922"/>
    </source>
</evidence>
<protein>
    <recommendedName>
        <fullName evidence="10">Alpha-1,3-glucosyltransferase</fullName>
        <ecNumber evidence="10">2.4.1.-</ecNumber>
    </recommendedName>
</protein>
<sequence>MYGDYEAQRHWMEITHHLPIKEWYRNTSRNYLQYWGLDYPPLTAYHSKLMGWIAHYVNPSWVALEDSHGIETESHKLFMRMTAIFSHLLIYTPGVVLWMSTRHTTISVHPMNEALLFVLFPGLISVDHGHFQYNSISLGFFLISVYFLVLRRTLIASVFFVLALNYKQMELYHSLPIFIYILAVSLRLFYHEREKTIVVDFLLSAANLWKVAFTTVCTFLVVWTPLAFYGDESSAFDALRRCFPFERGLFEDKVASFWCAFNPLVRFTDVNSQMMMKLSLASVVLTSLPSLIILFLAPTSRYLRLSLFIVSLNFFLFSYQVHEKSILLAAVPALLLIQELPLTVFSFLTSACCSLYSLCIKDENEKHFFLFFAYFLYMFTLIPKSEGRLRYLFLLPGLLSFFFNGLEVYGTPPIRFPHIFPYLTALYSCTTFLVDLIYLNYYMIRTYLMASPNWGKPKID</sequence>
<keyword evidence="6 10" id="KW-0812">Transmembrane</keyword>
<feature type="transmembrane region" description="Helical" evidence="10">
    <location>
        <begin position="138"/>
        <end position="165"/>
    </location>
</feature>
<comment type="similarity">
    <text evidence="3 10">Belongs to the ALG6/ALG8 glucosyltransferase family.</text>
</comment>
<feature type="transmembrane region" description="Helical" evidence="10">
    <location>
        <begin position="391"/>
        <end position="410"/>
    </location>
</feature>
<keyword evidence="4 10" id="KW-0328">Glycosyltransferase</keyword>
<feature type="transmembrane region" description="Helical" evidence="10">
    <location>
        <begin position="326"/>
        <end position="356"/>
    </location>
</feature>
<keyword evidence="7 10" id="KW-0256">Endoplasmic reticulum</keyword>
<evidence type="ECO:0000256" key="3">
    <source>
        <dbReference type="ARBA" id="ARBA00008715"/>
    </source>
</evidence>
<keyword evidence="9 10" id="KW-0472">Membrane</keyword>
<comment type="subcellular location">
    <subcellularLocation>
        <location evidence="1 10">Endoplasmic reticulum membrane</location>
        <topology evidence="1 10">Multi-pass membrane protein</topology>
    </subcellularLocation>
</comment>
<proteinExistence type="inferred from homology"/>
<comment type="pathway">
    <text evidence="2 10">Protein modification; protein glycosylation.</text>
</comment>
<feature type="transmembrane region" description="Helical" evidence="10">
    <location>
        <begin position="211"/>
        <end position="230"/>
    </location>
</feature>
<evidence type="ECO:0000313" key="11">
    <source>
        <dbReference type="EMBL" id="GMR37057.1"/>
    </source>
</evidence>
<evidence type="ECO:0000313" key="12">
    <source>
        <dbReference type="Proteomes" id="UP001328107"/>
    </source>
</evidence>
<gene>
    <name evidence="11" type="ORF">PMAYCL1PPCAC_07252</name>
</gene>
<feature type="transmembrane region" description="Helical" evidence="10">
    <location>
        <begin position="171"/>
        <end position="190"/>
    </location>
</feature>
<evidence type="ECO:0000256" key="4">
    <source>
        <dbReference type="ARBA" id="ARBA00022676"/>
    </source>
</evidence>
<evidence type="ECO:0000256" key="10">
    <source>
        <dbReference type="RuleBase" id="RU363110"/>
    </source>
</evidence>
<dbReference type="GO" id="GO:0005789">
    <property type="term" value="C:endoplasmic reticulum membrane"/>
    <property type="evidence" value="ECO:0007669"/>
    <property type="project" value="UniProtKB-SubCell"/>
</dbReference>
<dbReference type="EMBL" id="BTRK01000002">
    <property type="protein sequence ID" value="GMR37057.1"/>
    <property type="molecule type" value="Genomic_DNA"/>
</dbReference>
<evidence type="ECO:0000256" key="6">
    <source>
        <dbReference type="ARBA" id="ARBA00022692"/>
    </source>
</evidence>
<feature type="transmembrane region" description="Helical" evidence="10">
    <location>
        <begin position="274"/>
        <end position="295"/>
    </location>
</feature>
<evidence type="ECO:0000256" key="1">
    <source>
        <dbReference type="ARBA" id="ARBA00004477"/>
    </source>
</evidence>
<keyword evidence="5 10" id="KW-0808">Transferase</keyword>
<name>A0AAN4Z9K8_9BILA</name>
<keyword evidence="8 10" id="KW-1133">Transmembrane helix</keyword>
<evidence type="ECO:0000256" key="5">
    <source>
        <dbReference type="ARBA" id="ARBA00022679"/>
    </source>
</evidence>
<reference evidence="12" key="1">
    <citation type="submission" date="2022-10" db="EMBL/GenBank/DDBJ databases">
        <title>Genome assembly of Pristionchus species.</title>
        <authorList>
            <person name="Yoshida K."/>
            <person name="Sommer R.J."/>
        </authorList>
    </citation>
    <scope>NUCLEOTIDE SEQUENCE [LARGE SCALE GENOMIC DNA]</scope>
    <source>
        <strain evidence="12">RS5460</strain>
    </source>
</reference>
<dbReference type="InterPro" id="IPR004856">
    <property type="entry name" value="Glyco_trans_ALG6/ALG8"/>
</dbReference>
<comment type="caution">
    <text evidence="11">The sequence shown here is derived from an EMBL/GenBank/DDBJ whole genome shotgun (WGS) entry which is preliminary data.</text>
</comment>
<dbReference type="PANTHER" id="PTHR12413:SF1">
    <property type="entry name" value="DOLICHYL PYROPHOSPHATE MAN9GLCNAC2 ALPHA-1,3-GLUCOSYLTRANSFERASE"/>
    <property type="match status" value="1"/>
</dbReference>
<dbReference type="Proteomes" id="UP001328107">
    <property type="component" value="Unassembled WGS sequence"/>
</dbReference>
<evidence type="ECO:0000256" key="8">
    <source>
        <dbReference type="ARBA" id="ARBA00022989"/>
    </source>
</evidence>
<dbReference type="GO" id="GO:0042281">
    <property type="term" value="F:dolichyl pyrophosphate Man9GlcNAc2 alpha-1,3-glucosyltransferase activity"/>
    <property type="evidence" value="ECO:0007669"/>
    <property type="project" value="TreeGrafter"/>
</dbReference>
<organism evidence="11 12">
    <name type="scientific">Pristionchus mayeri</name>
    <dbReference type="NCBI Taxonomy" id="1317129"/>
    <lineage>
        <taxon>Eukaryota</taxon>
        <taxon>Metazoa</taxon>
        <taxon>Ecdysozoa</taxon>
        <taxon>Nematoda</taxon>
        <taxon>Chromadorea</taxon>
        <taxon>Rhabditida</taxon>
        <taxon>Rhabditina</taxon>
        <taxon>Diplogasteromorpha</taxon>
        <taxon>Diplogasteroidea</taxon>
        <taxon>Neodiplogasteridae</taxon>
        <taxon>Pristionchus</taxon>
    </lineage>
</organism>
<evidence type="ECO:0000256" key="9">
    <source>
        <dbReference type="ARBA" id="ARBA00023136"/>
    </source>
</evidence>
<dbReference type="EC" id="2.4.1.-" evidence="10"/>
<feature type="transmembrane region" description="Helical" evidence="10">
    <location>
        <begin position="77"/>
        <end position="100"/>
    </location>
</feature>
<dbReference type="AlphaFoldDB" id="A0AAN4Z9K8"/>
<feature type="transmembrane region" description="Helical" evidence="10">
    <location>
        <begin position="302"/>
        <end position="320"/>
    </location>
</feature>
<dbReference type="Pfam" id="PF03155">
    <property type="entry name" value="Alg6_Alg8"/>
    <property type="match status" value="1"/>
</dbReference>
<feature type="transmembrane region" description="Helical" evidence="10">
    <location>
        <begin position="368"/>
        <end position="385"/>
    </location>
</feature>